<dbReference type="KEGG" id="sat:SYN_02720"/>
<feature type="compositionally biased region" description="Polar residues" evidence="1">
    <location>
        <begin position="72"/>
        <end position="82"/>
    </location>
</feature>
<protein>
    <submittedName>
        <fullName evidence="2">Hypothetical membrane protein</fullName>
    </submittedName>
</protein>
<dbReference type="AlphaFoldDB" id="Q2LRV3"/>
<dbReference type="Proteomes" id="UP000001933">
    <property type="component" value="Chromosome"/>
</dbReference>
<dbReference type="InParanoid" id="Q2LRV3"/>
<organism evidence="2 3">
    <name type="scientific">Syntrophus aciditrophicus (strain SB)</name>
    <dbReference type="NCBI Taxonomy" id="56780"/>
    <lineage>
        <taxon>Bacteria</taxon>
        <taxon>Pseudomonadati</taxon>
        <taxon>Thermodesulfobacteriota</taxon>
        <taxon>Syntrophia</taxon>
        <taxon>Syntrophales</taxon>
        <taxon>Syntrophaceae</taxon>
        <taxon>Syntrophus</taxon>
    </lineage>
</organism>
<reference evidence="2 3" key="1">
    <citation type="journal article" date="2007" name="Proc. Natl. Acad. Sci. U.S.A.">
        <title>The genome of Syntrophus aciditrophicus: life at the thermodynamic limit of microbial growth.</title>
        <authorList>
            <person name="McInerney M.J."/>
            <person name="Rohlin L."/>
            <person name="Mouttaki H."/>
            <person name="Kim U."/>
            <person name="Krupp R.S."/>
            <person name="Rios-Hernandez L."/>
            <person name="Sieber J."/>
            <person name="Struchtemeyer C.G."/>
            <person name="Bhattacharyya A."/>
            <person name="Campbell J.W."/>
            <person name="Gunsalus R.P."/>
        </authorList>
    </citation>
    <scope>NUCLEOTIDE SEQUENCE [LARGE SCALE GENOMIC DNA]</scope>
    <source>
        <strain evidence="2 3">SB</strain>
    </source>
</reference>
<evidence type="ECO:0000256" key="1">
    <source>
        <dbReference type="SAM" id="MobiDB-lite"/>
    </source>
</evidence>
<name>Q2LRV3_SYNAS</name>
<keyword evidence="3" id="KW-1185">Reference proteome</keyword>
<evidence type="ECO:0000313" key="3">
    <source>
        <dbReference type="Proteomes" id="UP000001933"/>
    </source>
</evidence>
<dbReference type="STRING" id="56780.SYN_02720"/>
<proteinExistence type="predicted"/>
<evidence type="ECO:0000313" key="2">
    <source>
        <dbReference type="EMBL" id="ABC76816.1"/>
    </source>
</evidence>
<sequence length="233" mass="26132">MVYREDRMMPCLRAVLNFVALAFLFASIASCSHFMYPPTPSEQKTTTSPADKTPTPPAQKTTASPADKISTLPAQKTATSSADKTKRHIVISAQNPQKGIESFRIQCARNPQDQALIKEYIKGLEDLRSSADSASAKGDFTSAGRLYKVLFVNYQEFRPFTTMLSFDRDYLHAKLSYCKTILSGKGFEEYRKGRLSEAISYWQDYLSIDPSDEGIRKAVNTASDQRKNLKQTN</sequence>
<feature type="region of interest" description="Disordered" evidence="1">
    <location>
        <begin position="39"/>
        <end position="88"/>
    </location>
</feature>
<dbReference type="EMBL" id="CP000252">
    <property type="protein sequence ID" value="ABC76816.1"/>
    <property type="molecule type" value="Genomic_DNA"/>
</dbReference>
<dbReference type="PROSITE" id="PS51257">
    <property type="entry name" value="PROKAR_LIPOPROTEIN"/>
    <property type="match status" value="1"/>
</dbReference>
<accession>Q2LRV3</accession>
<feature type="compositionally biased region" description="Low complexity" evidence="1">
    <location>
        <begin position="49"/>
        <end position="66"/>
    </location>
</feature>
<gene>
    <name evidence="2" type="ORF">SYN_02720</name>
</gene>
<dbReference type="HOGENOM" id="CLU_1189426_0_0_7"/>